<dbReference type="Gene3D" id="2.60.40.1080">
    <property type="match status" value="3"/>
</dbReference>
<dbReference type="SUPFAM" id="SSF49373">
    <property type="entry name" value="Invasin/intimin cell-adhesion fragments"/>
    <property type="match status" value="3"/>
</dbReference>
<dbReference type="Pfam" id="PF02368">
    <property type="entry name" value="Big_2"/>
    <property type="match status" value="2"/>
</dbReference>
<dbReference type="OrthoDB" id="2053604at2"/>
<feature type="region of interest" description="Disordered" evidence="1">
    <location>
        <begin position="303"/>
        <end position="335"/>
    </location>
</feature>
<dbReference type="SMART" id="SM00257">
    <property type="entry name" value="LysM"/>
    <property type="match status" value="2"/>
</dbReference>
<dbReference type="RefSeq" id="WP_012198523.1">
    <property type="nucleotide sequence ID" value="NC_010001.1"/>
</dbReference>
<dbReference type="STRING" id="357809.Cphy_0492"/>
<dbReference type="SMART" id="SM00635">
    <property type="entry name" value="BID_2"/>
    <property type="match status" value="3"/>
</dbReference>
<sequence length="1556" mass="171195" precursor="true">MGCRHSKLRRITALIVLIAIVITGMPNTVHAQDKTYIMYQIKDGDTIKKIADRYNTSIDSIMKLNNIKNSNVFYSGKETKVPIASVTYVVKKGDTLSKIARTHGTTVDTIAKLNGIKDENKIQTGQKLIVVKEEHVESTTSVNNEETLVRTQKELLNALASKSSTVIRIATEKKITFEIPKKNYNAKVLIVDAKNSEVKNEGTFHHILIQAIKTSTFYEYGSKNTIIIKASTAHLVMEKTAVPGKIIVEDTNKELTIDNYTKKQMTLQTSDTVLTVKAENSVEVKQGIVKKESKLNQIKPTVAPTTKPTAVPTTKPTVVPTITPTGTPNPTTAMPEPTSIPTDIPTPVPTTIPPTNVPTISPTPIPQLPSDIVDFSTWKLQLPIAGESGLSVKEVGPEDLNNGFVHDEYFYVDTDGGIVFHCPVDGFKTANTNYARTELREIIDGKNPAVNWGFQGTHILRTSESVEKVSSNGRTVVSQIHGIYPNGDNGPVLVKVQYEHDLKAVVVMLKTGTAPNAAEQRGYFYGVELGQRFETEIKCVEGVLYVTIQSEGRKETYTINFMEMDPTWGGQLGYFKVGNYIQDSDVNYENEAATVKVYSIETFHDDSYVEQVPIEGLAMKQTEVTLDVGETIGLEPVFTPVDTTNKAVTWNVVSGQNKVAVNKHGVVTAIAEGEAIVRATSKENNSVFAECVLTVTLDSKQEVIALYEQDFGKDMPYDIANASEWLLSTTGYGKVEVEQEGDNFILKLTDTDMAGTAKSLVYFPEQYGTTTLSYRIRVDEILVKDPEGAKAQASYLYLPVGGQDGFMNAADEMFRIRNGATYQGGTLINHRWQLSHSYSDATMNYAATEFKIGEWKEITVVITPDNGTANANKTDVYVDGYRVASQMNNNKINSYINQAEFYTGTKDQVSFSIDDVRIYSGEKVREAEDALPPTSITLGTAPSTMATGDSFKLTTYITPADAKEAVTYLITSGADLVSVSKDGLVTAIKPGTATVRVHSTGHEEIFSEITLTIVEESSIVRVESIELPEKIINLAEGEEKQLFPILLPLNATEQKVSYEVIHGFDVISVSAEGILSTKNTGVATVRITCMDNSRLYVDCDISVTRKTNEGTVIFRDTFDETLDLTKWTLATSNFNDTITEVKDGSLHLVDNNTSGQPRAYVSFEPQASTFSIEFKVKMSADTIYNSNKVSALCVAFGTGTITSTASETFRFKTSADVANGEVTNRRFVYSKEEGASGFYDLSKNYELEEWYTVKLVTTPNDGSTRANTTDIYINDTLMIEGAANKTNAAIIDKLIFQTGTADLTEFWIDDVTITAGNSSSETPGENPGYQLVYEEDFENGSLPEASSTTNPSIRPSWKLTTGESSLSEIALDTIDNSALKLFDSDTSSQPKAQLIFNPITDKATIEFRLKMESDKVYIDGTNQKASAFCVVFGSTSDGNIATKANEMFRFKTTATVDTASGSAISYRKYQYENSDGKSFVTLDAPSYELNTYYTIKFVITLGDTQKTEIYIDGVKVAEGYHKKNTNTVDTILFQSGSMDLTNYWIDNVKIYQGHNV</sequence>
<evidence type="ECO:0000259" key="3">
    <source>
        <dbReference type="PROSITE" id="PS51782"/>
    </source>
</evidence>
<organism evidence="4 5">
    <name type="scientific">Lachnoclostridium phytofermentans (strain ATCC 700394 / DSM 18823 / ISDg)</name>
    <name type="common">Clostridium phytofermentans</name>
    <dbReference type="NCBI Taxonomy" id="357809"/>
    <lineage>
        <taxon>Bacteria</taxon>
        <taxon>Bacillati</taxon>
        <taxon>Bacillota</taxon>
        <taxon>Clostridia</taxon>
        <taxon>Lachnospirales</taxon>
        <taxon>Lachnospiraceae</taxon>
    </lineage>
</organism>
<feature type="signal peptide" evidence="2">
    <location>
        <begin position="1"/>
        <end position="31"/>
    </location>
</feature>
<dbReference type="KEGG" id="cpy:Cphy_0492"/>
<dbReference type="Gene3D" id="2.60.120.200">
    <property type="match status" value="2"/>
</dbReference>
<dbReference type="CDD" id="cd00118">
    <property type="entry name" value="LysM"/>
    <property type="match status" value="2"/>
</dbReference>
<gene>
    <name evidence="4" type="ordered locus">Cphy_0492</name>
</gene>
<dbReference type="eggNOG" id="COG1388">
    <property type="taxonomic scope" value="Bacteria"/>
</dbReference>
<dbReference type="eggNOG" id="COG5492">
    <property type="taxonomic scope" value="Bacteria"/>
</dbReference>
<dbReference type="PANTHER" id="PTHR33734:SF22">
    <property type="entry name" value="MEMBRANE-BOUND LYTIC MUREIN TRANSGLYCOSYLASE D"/>
    <property type="match status" value="1"/>
</dbReference>
<evidence type="ECO:0000256" key="1">
    <source>
        <dbReference type="SAM" id="MobiDB-lite"/>
    </source>
</evidence>
<proteinExistence type="predicted"/>
<accession>A9KI45</accession>
<dbReference type="PROSITE" id="PS51782">
    <property type="entry name" value="LYSM"/>
    <property type="match status" value="2"/>
</dbReference>
<dbReference type="InterPro" id="IPR018392">
    <property type="entry name" value="LysM"/>
</dbReference>
<reference evidence="5" key="1">
    <citation type="submission" date="2007-11" db="EMBL/GenBank/DDBJ databases">
        <title>Complete genome sequence of Clostridium phytofermentans ISDg.</title>
        <authorList>
            <person name="Leschine S.B."/>
            <person name="Warnick T.A."/>
            <person name="Blanchard J.L."/>
            <person name="Schnell D.J."/>
            <person name="Petit E.L."/>
            <person name="LaTouf W.G."/>
            <person name="Copeland A."/>
            <person name="Lucas S."/>
            <person name="Lapidus A."/>
            <person name="Barry K."/>
            <person name="Glavina del Rio T."/>
            <person name="Dalin E."/>
            <person name="Tice H."/>
            <person name="Pitluck S."/>
            <person name="Kiss H."/>
            <person name="Brettin T."/>
            <person name="Bruce D."/>
            <person name="Detter J.C."/>
            <person name="Han C."/>
            <person name="Kuske C."/>
            <person name="Schmutz J."/>
            <person name="Larimer F."/>
            <person name="Land M."/>
            <person name="Hauser L."/>
            <person name="Kyrpides N."/>
            <person name="Kim E.A."/>
            <person name="Richardson P."/>
        </authorList>
    </citation>
    <scope>NUCLEOTIDE SEQUENCE [LARGE SCALE GENOMIC DNA]</scope>
    <source>
        <strain evidence="5">ATCC 700394 / DSM 18823 / ISDg</strain>
    </source>
</reference>
<feature type="domain" description="LysM" evidence="3">
    <location>
        <begin position="37"/>
        <end position="81"/>
    </location>
</feature>
<dbReference type="SUPFAM" id="SSF54106">
    <property type="entry name" value="LysM domain"/>
    <property type="match status" value="2"/>
</dbReference>
<keyword evidence="2" id="KW-0732">Signal</keyword>
<dbReference type="InterPro" id="IPR003343">
    <property type="entry name" value="Big_2"/>
</dbReference>
<dbReference type="Proteomes" id="UP000000370">
    <property type="component" value="Chromosome"/>
</dbReference>
<dbReference type="InterPro" id="IPR008964">
    <property type="entry name" value="Invasin/intimin_cell_adhesion"/>
</dbReference>
<dbReference type="CAZy" id="CBM50">
    <property type="family name" value="Carbohydrate-Binding Module Family 50"/>
</dbReference>
<dbReference type="CAZy" id="PL7">
    <property type="family name" value="Polysaccharide Lyase Family 7"/>
</dbReference>
<evidence type="ECO:0000256" key="2">
    <source>
        <dbReference type="SAM" id="SignalP"/>
    </source>
</evidence>
<dbReference type="InterPro" id="IPR036779">
    <property type="entry name" value="LysM_dom_sf"/>
</dbReference>
<keyword evidence="5" id="KW-1185">Reference proteome</keyword>
<dbReference type="InterPro" id="IPR013320">
    <property type="entry name" value="ConA-like_dom_sf"/>
</dbReference>
<feature type="domain" description="LysM" evidence="3">
    <location>
        <begin position="86"/>
        <end position="130"/>
    </location>
</feature>
<feature type="chain" id="PRO_5002736545" evidence="2">
    <location>
        <begin position="32"/>
        <end position="1556"/>
    </location>
</feature>
<dbReference type="PANTHER" id="PTHR33734">
    <property type="entry name" value="LYSM DOMAIN-CONTAINING GPI-ANCHORED PROTEIN 2"/>
    <property type="match status" value="1"/>
</dbReference>
<dbReference type="HOGENOM" id="CLU_246134_0_0_9"/>
<dbReference type="Pfam" id="PF01476">
    <property type="entry name" value="LysM"/>
    <property type="match status" value="2"/>
</dbReference>
<dbReference type="EMBL" id="CP000885">
    <property type="protein sequence ID" value="ABX40879.1"/>
    <property type="molecule type" value="Genomic_DNA"/>
</dbReference>
<dbReference type="Pfam" id="PF08787">
    <property type="entry name" value="Alginate_lyase2"/>
    <property type="match status" value="1"/>
</dbReference>
<keyword evidence="4" id="KW-0456">Lyase</keyword>
<evidence type="ECO:0000313" key="4">
    <source>
        <dbReference type="EMBL" id="ABX40879.1"/>
    </source>
</evidence>
<evidence type="ECO:0000313" key="5">
    <source>
        <dbReference type="Proteomes" id="UP000000370"/>
    </source>
</evidence>
<dbReference type="GO" id="GO:0008932">
    <property type="term" value="F:lytic endotransglycosylase activity"/>
    <property type="evidence" value="ECO:0007669"/>
    <property type="project" value="TreeGrafter"/>
</dbReference>
<dbReference type="SUPFAM" id="SSF49899">
    <property type="entry name" value="Concanavalin A-like lectins/glucanases"/>
    <property type="match status" value="2"/>
</dbReference>
<name>A9KI45_LACP7</name>
<dbReference type="eggNOG" id="COG5297">
    <property type="taxonomic scope" value="Bacteria"/>
</dbReference>
<protein>
    <submittedName>
        <fullName evidence="4">Alginate lyase 2</fullName>
    </submittedName>
</protein>
<dbReference type="Gene3D" id="3.10.350.10">
    <property type="entry name" value="LysM domain"/>
    <property type="match status" value="2"/>
</dbReference>
<dbReference type="InterPro" id="IPR014895">
    <property type="entry name" value="Alginate_lyase_2"/>
</dbReference>